<feature type="signal peptide" evidence="2">
    <location>
        <begin position="1"/>
        <end position="25"/>
    </location>
</feature>
<dbReference type="Proteomes" id="UP000829194">
    <property type="component" value="Chromosome"/>
</dbReference>
<evidence type="ECO:0000313" key="4">
    <source>
        <dbReference type="Proteomes" id="UP000829194"/>
    </source>
</evidence>
<sequence>MMSTRMKAGLFVPGLFLLSLSVANATQNDATDTSMASSKVGIDQVTGKLRPLTAEESSALEQAGASRQKSMAKTSAMRGVAPADDAAARATERRLPSGAVARKAPLSMMSTLTATRDASGKLVIRHSEPGDSSAANAPHEELPSE</sequence>
<feature type="region of interest" description="Disordered" evidence="1">
    <location>
        <begin position="53"/>
        <end position="102"/>
    </location>
</feature>
<evidence type="ECO:0000256" key="2">
    <source>
        <dbReference type="SAM" id="SignalP"/>
    </source>
</evidence>
<feature type="chain" id="PRO_5047547616" description="Secreted protein" evidence="2">
    <location>
        <begin position="26"/>
        <end position="145"/>
    </location>
</feature>
<feature type="compositionally biased region" description="Basic and acidic residues" evidence="1">
    <location>
        <begin position="86"/>
        <end position="95"/>
    </location>
</feature>
<evidence type="ECO:0000256" key="1">
    <source>
        <dbReference type="SAM" id="MobiDB-lite"/>
    </source>
</evidence>
<dbReference type="EMBL" id="CP093547">
    <property type="protein sequence ID" value="UNP32221.1"/>
    <property type="molecule type" value="Genomic_DNA"/>
</dbReference>
<reference evidence="3 4" key="1">
    <citation type="submission" date="2022-03" db="EMBL/GenBank/DDBJ databases">
        <title>Complete genome sequence of Lysobacter capsici VKM B-2533 and Lysobacter gummosus 10.1.1, promising sources of lytic agents.</title>
        <authorList>
            <person name="Tarlachkov S.V."/>
            <person name="Kudryakova I.V."/>
            <person name="Afoshin A.S."/>
            <person name="Leontyevskaya E.A."/>
            <person name="Leontyevskaya N.V."/>
        </authorList>
    </citation>
    <scope>NUCLEOTIDE SEQUENCE [LARGE SCALE GENOMIC DNA]</scope>
    <source>
        <strain evidence="3 4">10.1.1</strain>
    </source>
</reference>
<name>A0ABY3XKS1_9GAMM</name>
<dbReference type="NCBIfam" id="NF047450">
    <property type="entry name" value="post-PEP-CTERM_1"/>
    <property type="match status" value="1"/>
</dbReference>
<gene>
    <name evidence="3" type="ORF">MOV92_23730</name>
</gene>
<feature type="compositionally biased region" description="Polar residues" evidence="1">
    <location>
        <begin position="55"/>
        <end position="73"/>
    </location>
</feature>
<protein>
    <recommendedName>
        <fullName evidence="5">Secreted protein</fullName>
    </recommendedName>
</protein>
<organism evidence="3 4">
    <name type="scientific">Lysobacter gummosus</name>
    <dbReference type="NCBI Taxonomy" id="262324"/>
    <lineage>
        <taxon>Bacteria</taxon>
        <taxon>Pseudomonadati</taxon>
        <taxon>Pseudomonadota</taxon>
        <taxon>Gammaproteobacteria</taxon>
        <taxon>Lysobacterales</taxon>
        <taxon>Lysobacteraceae</taxon>
        <taxon>Lysobacter</taxon>
    </lineage>
</organism>
<evidence type="ECO:0008006" key="5">
    <source>
        <dbReference type="Google" id="ProtNLM"/>
    </source>
</evidence>
<evidence type="ECO:0000313" key="3">
    <source>
        <dbReference type="EMBL" id="UNP32221.1"/>
    </source>
</evidence>
<keyword evidence="2" id="KW-0732">Signal</keyword>
<feature type="compositionally biased region" description="Low complexity" evidence="1">
    <location>
        <begin position="76"/>
        <end position="85"/>
    </location>
</feature>
<proteinExistence type="predicted"/>
<accession>A0ABY3XKS1</accession>
<feature type="region of interest" description="Disordered" evidence="1">
    <location>
        <begin position="119"/>
        <end position="145"/>
    </location>
</feature>
<keyword evidence="4" id="KW-1185">Reference proteome</keyword>